<reference evidence="2 3" key="1">
    <citation type="journal article" date="2014" name="Nat. Commun.">
        <title>Multiple recent horizontal transfers of a large genomic region in cheese making fungi.</title>
        <authorList>
            <person name="Cheeseman K."/>
            <person name="Ropars J."/>
            <person name="Renault P."/>
            <person name="Dupont J."/>
            <person name="Gouzy J."/>
            <person name="Branca A."/>
            <person name="Abraham A.L."/>
            <person name="Ceppi M."/>
            <person name="Conseiller E."/>
            <person name="Debuchy R."/>
            <person name="Malagnac F."/>
            <person name="Goarin A."/>
            <person name="Silar P."/>
            <person name="Lacoste S."/>
            <person name="Sallet E."/>
            <person name="Bensimon A."/>
            <person name="Giraud T."/>
            <person name="Brygoo Y."/>
        </authorList>
    </citation>
    <scope>NUCLEOTIDE SEQUENCE [LARGE SCALE GENOMIC DNA]</scope>
    <source>
        <strain evidence="3">FM 013</strain>
    </source>
</reference>
<gene>
    <name evidence="2" type="ORF">PCAMFM013_S009g000378</name>
</gene>
<name>A0A0G4PAU4_PENC3</name>
<sequence>MRFVVQALQILPAILSIASSQVVSNPQPEPFTDFLNYIIWHPAADAVQWHTLYARSLQLPDESLLITWENYPLEPPLVNHPIFRSVDGGSTWSNYSAVEDQVNGWGMRFQPFLYTLPEEFGGYAAGSILAAGVSAPFSLVGGVYIDLYISVDNAKTWKFLSHVAYGAGPETISNGDDAIWEPFLMLDDGKIVCFFSDQRDPAYSQKLVHVTTTDLLTWSAAVPDVVYSTQGDRPGMTTVAHIEPTDTYIMTYEYCGTAGCAVHYKIAPSPLEFNSVAGIPLVSNDTSPITPYGSPYVIWTANPNRDDGSGLIIVSSGNQEVVFVNEDAVDADGWKTVNMGMWSAYSRSLRIVTIEGAKKLLFANGGNMGDPDNNSIACGVAEIPT</sequence>
<dbReference type="PANTHER" id="PTHR38792:SF3">
    <property type="entry name" value="BNR_ASP-BOX REPEAT DOMAIN PROTEIN (AFU_ORTHOLOGUE AFUA_7G06430)-RELATED"/>
    <property type="match status" value="1"/>
</dbReference>
<proteinExistence type="predicted"/>
<evidence type="ECO:0000313" key="2">
    <source>
        <dbReference type="EMBL" id="CRL23438.1"/>
    </source>
</evidence>
<evidence type="ECO:0000256" key="1">
    <source>
        <dbReference type="SAM" id="SignalP"/>
    </source>
</evidence>
<dbReference type="CDD" id="cd15482">
    <property type="entry name" value="Sialidase_non-viral"/>
    <property type="match status" value="1"/>
</dbReference>
<dbReference type="Gene3D" id="2.120.10.10">
    <property type="match status" value="1"/>
</dbReference>
<keyword evidence="1" id="KW-0732">Signal</keyword>
<feature type="signal peptide" evidence="1">
    <location>
        <begin position="1"/>
        <end position="20"/>
    </location>
</feature>
<evidence type="ECO:0000313" key="3">
    <source>
        <dbReference type="Proteomes" id="UP000053732"/>
    </source>
</evidence>
<organism evidence="2 3">
    <name type="scientific">Penicillium camemberti (strain FM 013)</name>
    <dbReference type="NCBI Taxonomy" id="1429867"/>
    <lineage>
        <taxon>Eukaryota</taxon>
        <taxon>Fungi</taxon>
        <taxon>Dikarya</taxon>
        <taxon>Ascomycota</taxon>
        <taxon>Pezizomycotina</taxon>
        <taxon>Eurotiomycetes</taxon>
        <taxon>Eurotiomycetidae</taxon>
        <taxon>Eurotiales</taxon>
        <taxon>Aspergillaceae</taxon>
        <taxon>Penicillium</taxon>
    </lineage>
</organism>
<dbReference type="EMBL" id="HG793142">
    <property type="protein sequence ID" value="CRL23438.1"/>
    <property type="molecule type" value="Genomic_DNA"/>
</dbReference>
<protein>
    <submittedName>
        <fullName evidence="2">Neuraminidase</fullName>
    </submittedName>
</protein>
<dbReference type="SUPFAM" id="SSF50939">
    <property type="entry name" value="Sialidases"/>
    <property type="match status" value="1"/>
</dbReference>
<dbReference type="InterPro" id="IPR036278">
    <property type="entry name" value="Sialidase_sf"/>
</dbReference>
<dbReference type="AlphaFoldDB" id="A0A0G4PAU4"/>
<dbReference type="PANTHER" id="PTHR38792">
    <property type="entry name" value="BNR/ASP-BOX REPEAT DOMAIN PROTEIN (AFU_ORTHOLOGUE AFUA_7G06430)-RELATED"/>
    <property type="match status" value="1"/>
</dbReference>
<keyword evidence="3" id="KW-1185">Reference proteome</keyword>
<dbReference type="STRING" id="1429867.A0A0G4PAU4"/>
<feature type="chain" id="PRO_5005195190" evidence="1">
    <location>
        <begin position="21"/>
        <end position="385"/>
    </location>
</feature>
<accession>A0A0G4PAU4</accession>
<dbReference type="Proteomes" id="UP000053732">
    <property type="component" value="Unassembled WGS sequence"/>
</dbReference>